<protein>
    <submittedName>
        <fullName evidence="2">Uncharacterized protein</fullName>
    </submittedName>
</protein>
<organism evidence="2 3">
    <name type="scientific">Streptomyces prasinosporus</name>
    <dbReference type="NCBI Taxonomy" id="68256"/>
    <lineage>
        <taxon>Bacteria</taxon>
        <taxon>Bacillati</taxon>
        <taxon>Actinomycetota</taxon>
        <taxon>Actinomycetes</taxon>
        <taxon>Kitasatosporales</taxon>
        <taxon>Streptomycetaceae</taxon>
        <taxon>Streptomyces</taxon>
        <taxon>Streptomyces albogriseolus group</taxon>
    </lineage>
</organism>
<comment type="caution">
    <text evidence="2">The sequence shown here is derived from an EMBL/GenBank/DDBJ whole genome shotgun (WGS) entry which is preliminary data.</text>
</comment>
<evidence type="ECO:0000313" key="3">
    <source>
        <dbReference type="Proteomes" id="UP001501455"/>
    </source>
</evidence>
<gene>
    <name evidence="2" type="ORF">GCM10019016_136410</name>
</gene>
<dbReference type="Proteomes" id="UP001501455">
    <property type="component" value="Unassembled WGS sequence"/>
</dbReference>
<sequence length="124" mass="12051">MGAEVGGEVESARLELAARSALDAGDVDVAAGDAAPHRVGEHVGHVRGRCGDDGEVHRPVGRLVGAGAEGGGGAGLLGVVVGEVDGDAPLGQGEGGGRADQSGADDEGGSHWAMSLRRAAAAPR</sequence>
<accession>A0ABP6UFI5</accession>
<proteinExistence type="predicted"/>
<evidence type="ECO:0000313" key="2">
    <source>
        <dbReference type="EMBL" id="GAA3506526.1"/>
    </source>
</evidence>
<keyword evidence="3" id="KW-1185">Reference proteome</keyword>
<reference evidence="3" key="1">
    <citation type="journal article" date="2019" name="Int. J. Syst. Evol. Microbiol.">
        <title>The Global Catalogue of Microorganisms (GCM) 10K type strain sequencing project: providing services to taxonomists for standard genome sequencing and annotation.</title>
        <authorList>
            <consortium name="The Broad Institute Genomics Platform"/>
            <consortium name="The Broad Institute Genome Sequencing Center for Infectious Disease"/>
            <person name="Wu L."/>
            <person name="Ma J."/>
        </authorList>
    </citation>
    <scope>NUCLEOTIDE SEQUENCE [LARGE SCALE GENOMIC DNA]</scope>
    <source>
        <strain evidence="3">JCM 4816</strain>
    </source>
</reference>
<feature type="region of interest" description="Disordered" evidence="1">
    <location>
        <begin position="84"/>
        <end position="111"/>
    </location>
</feature>
<name>A0ABP6UFI5_9ACTN</name>
<evidence type="ECO:0000256" key="1">
    <source>
        <dbReference type="SAM" id="MobiDB-lite"/>
    </source>
</evidence>
<dbReference type="EMBL" id="BAAAXF010000091">
    <property type="protein sequence ID" value="GAA3506526.1"/>
    <property type="molecule type" value="Genomic_DNA"/>
</dbReference>